<feature type="region of interest" description="Disordered" evidence="10">
    <location>
        <begin position="336"/>
        <end position="361"/>
    </location>
</feature>
<keyword evidence="11" id="KW-1133">Transmembrane helix</keyword>
<feature type="active site" evidence="7">
    <location>
        <position position="159"/>
    </location>
</feature>
<feature type="binding site" evidence="8">
    <location>
        <position position="276"/>
    </location>
    <ligand>
        <name>substrate</name>
    </ligand>
</feature>
<gene>
    <name evidence="14" type="ORF">SFRA_022820</name>
</gene>
<dbReference type="Gene3D" id="3.40.710.10">
    <property type="entry name" value="DD-peptidase/beta-lactamase superfamily"/>
    <property type="match status" value="1"/>
</dbReference>
<dbReference type="GO" id="GO:0006508">
    <property type="term" value="P:proteolysis"/>
    <property type="evidence" value="ECO:0007669"/>
    <property type="project" value="InterPro"/>
</dbReference>
<evidence type="ECO:0000256" key="9">
    <source>
        <dbReference type="RuleBase" id="RU004016"/>
    </source>
</evidence>
<dbReference type="Proteomes" id="UP000028058">
    <property type="component" value="Unassembled WGS sequence"/>
</dbReference>
<dbReference type="Pfam" id="PF00768">
    <property type="entry name" value="Peptidase_S11"/>
    <property type="match status" value="1"/>
</dbReference>
<evidence type="ECO:0000313" key="15">
    <source>
        <dbReference type="Proteomes" id="UP000028058"/>
    </source>
</evidence>
<dbReference type="OrthoDB" id="3663940at2"/>
<evidence type="ECO:0000256" key="3">
    <source>
        <dbReference type="ARBA" id="ARBA00022801"/>
    </source>
</evidence>
<accession>A0A420UZ94</accession>
<evidence type="ECO:0000256" key="11">
    <source>
        <dbReference type="SAM" id="Phobius"/>
    </source>
</evidence>
<feature type="active site" description="Acyl-ester intermediate" evidence="7">
    <location>
        <position position="101"/>
    </location>
</feature>
<evidence type="ECO:0000256" key="4">
    <source>
        <dbReference type="ARBA" id="ARBA00022960"/>
    </source>
</evidence>
<dbReference type="GO" id="GO:0009002">
    <property type="term" value="F:serine-type D-Ala-D-Ala carboxypeptidase activity"/>
    <property type="evidence" value="ECO:0007669"/>
    <property type="project" value="InterPro"/>
</dbReference>
<dbReference type="AlphaFoldDB" id="A0A420UZ94"/>
<keyword evidence="15" id="KW-1185">Reference proteome</keyword>
<feature type="transmembrane region" description="Helical" evidence="11">
    <location>
        <begin position="374"/>
        <end position="392"/>
    </location>
</feature>
<feature type="active site" description="Proton acceptor" evidence="7">
    <location>
        <position position="104"/>
    </location>
</feature>
<evidence type="ECO:0000256" key="5">
    <source>
        <dbReference type="ARBA" id="ARBA00022984"/>
    </source>
</evidence>
<dbReference type="PANTHER" id="PTHR21581">
    <property type="entry name" value="D-ALANYL-D-ALANINE CARBOXYPEPTIDASE"/>
    <property type="match status" value="1"/>
</dbReference>
<keyword evidence="11" id="KW-0812">Transmembrane</keyword>
<keyword evidence="14" id="KW-0121">Carboxypeptidase</keyword>
<keyword evidence="6" id="KW-0961">Cell wall biogenesis/degradation</keyword>
<keyword evidence="2 12" id="KW-0732">Signal</keyword>
<evidence type="ECO:0000313" key="14">
    <source>
        <dbReference type="EMBL" id="RKM93319.1"/>
    </source>
</evidence>
<keyword evidence="14" id="KW-0645">Protease</keyword>
<keyword evidence="4" id="KW-0133">Cell shape</keyword>
<evidence type="ECO:0000256" key="7">
    <source>
        <dbReference type="PIRSR" id="PIRSR618044-1"/>
    </source>
</evidence>
<sequence>MDKPPGITQRAGVAATALLALLACCTVPTAHADERQDGRHGPRSAVRDARPLSAPGLHVPRGRAAQTLPRDLSARSWMVSDARTGRVLAARNAHLRLPPASTLKMLFALTLLPRFPQDGLRTVRPADLRAVGAGSSMVGLRPGHRYTVADLWRGVFLASGNDAVHVLAGMNGSMDDTVRQMRARARMLGAHDTRVVSPDGYDAPGQVSSAYDLSLFARAGLAQPYFARYAGLATTRFPTGRDERGRALGTYAVQNTNRLLGGGPGVEPYPGLVGVKNGYTTHAGNTLAAAARRDGRTLVVTVMNPRSGRPHAVYEETRSLLDWGFSIADDAPSVGTLNPAPARAGEPLHGPPAAVRSAGTATAPEGTASAAGRLLPYAGAAAVLCAALAWALRPLLRRRRARRAAFAHGYRGPRGRGPDGGGPW</sequence>
<evidence type="ECO:0000256" key="6">
    <source>
        <dbReference type="ARBA" id="ARBA00023316"/>
    </source>
</evidence>
<evidence type="ECO:0000256" key="1">
    <source>
        <dbReference type="ARBA" id="ARBA00007164"/>
    </source>
</evidence>
<feature type="chain" id="PRO_5043190176" evidence="12">
    <location>
        <begin position="33"/>
        <end position="424"/>
    </location>
</feature>
<name>A0A420UZ94_9ACTN</name>
<evidence type="ECO:0000259" key="13">
    <source>
        <dbReference type="Pfam" id="PF00768"/>
    </source>
</evidence>
<dbReference type="InterPro" id="IPR012338">
    <property type="entry name" value="Beta-lactam/transpept-like"/>
</dbReference>
<evidence type="ECO:0000256" key="8">
    <source>
        <dbReference type="PIRSR" id="PIRSR618044-2"/>
    </source>
</evidence>
<comment type="caution">
    <text evidence="14">The sequence shown here is derived from an EMBL/GenBank/DDBJ whole genome shotgun (WGS) entry which is preliminary data.</text>
</comment>
<dbReference type="PROSITE" id="PS51257">
    <property type="entry name" value="PROKAR_LIPOPROTEIN"/>
    <property type="match status" value="1"/>
</dbReference>
<feature type="domain" description="Peptidase S11 D-alanyl-D-alanine carboxypeptidase A N-terminal" evidence="13">
    <location>
        <begin position="69"/>
        <end position="305"/>
    </location>
</feature>
<evidence type="ECO:0000256" key="12">
    <source>
        <dbReference type="SAM" id="SignalP"/>
    </source>
</evidence>
<dbReference type="GO" id="GO:0071555">
    <property type="term" value="P:cell wall organization"/>
    <property type="evidence" value="ECO:0007669"/>
    <property type="project" value="UniProtKB-KW"/>
</dbReference>
<keyword evidence="5" id="KW-0573">Peptidoglycan synthesis</keyword>
<dbReference type="RefSeq" id="WP_105165561.1">
    <property type="nucleotide sequence ID" value="NZ_CP134822.1"/>
</dbReference>
<feature type="compositionally biased region" description="Basic and acidic residues" evidence="10">
    <location>
        <begin position="33"/>
        <end position="50"/>
    </location>
</feature>
<dbReference type="GO" id="GO:0008360">
    <property type="term" value="P:regulation of cell shape"/>
    <property type="evidence" value="ECO:0007669"/>
    <property type="project" value="UniProtKB-KW"/>
</dbReference>
<dbReference type="SUPFAM" id="SSF56601">
    <property type="entry name" value="beta-lactamase/transpeptidase-like"/>
    <property type="match status" value="1"/>
</dbReference>
<protein>
    <submittedName>
        <fullName evidence="14">D-alanyl-D-alanine carboxypeptidase</fullName>
    </submittedName>
</protein>
<comment type="similarity">
    <text evidence="1 9">Belongs to the peptidase S11 family.</text>
</comment>
<dbReference type="PANTHER" id="PTHR21581:SF33">
    <property type="entry name" value="D-ALANYL-D-ALANINE CARBOXYPEPTIDASE DACB"/>
    <property type="match status" value="1"/>
</dbReference>
<dbReference type="InterPro" id="IPR001967">
    <property type="entry name" value="Peptidase_S11_N"/>
</dbReference>
<keyword evidence="3" id="KW-0378">Hydrolase</keyword>
<organism evidence="14 15">
    <name type="scientific">Streptomyces xinghaiensis</name>
    <dbReference type="NCBI Taxonomy" id="1038928"/>
    <lineage>
        <taxon>Bacteria</taxon>
        <taxon>Bacillati</taxon>
        <taxon>Actinomycetota</taxon>
        <taxon>Actinomycetes</taxon>
        <taxon>Kitasatosporales</taxon>
        <taxon>Streptomycetaceae</taxon>
        <taxon>Streptomyces</taxon>
    </lineage>
</organism>
<evidence type="ECO:0000256" key="2">
    <source>
        <dbReference type="ARBA" id="ARBA00022729"/>
    </source>
</evidence>
<keyword evidence="11" id="KW-0472">Membrane</keyword>
<dbReference type="PRINTS" id="PR00725">
    <property type="entry name" value="DADACBPTASE1"/>
</dbReference>
<reference evidence="14 15" key="1">
    <citation type="journal article" date="2014" name="Genome Announc.">
        <title>Draft Genome Sequence of Streptomyces fradiae ATCC 19609, a Strain Highly Sensitive to Antibiotics.</title>
        <authorList>
            <person name="Bekker O.B."/>
            <person name="Klimina K.M."/>
            <person name="Vatlin A.A."/>
            <person name="Zakharevich N.V."/>
            <person name="Kasianov A.S."/>
            <person name="Danilenko V.N."/>
        </authorList>
    </citation>
    <scope>NUCLEOTIDE SEQUENCE [LARGE SCALE GENOMIC DNA]</scope>
    <source>
        <strain evidence="14 15">ATCC 19609</strain>
    </source>
</reference>
<dbReference type="InterPro" id="IPR018044">
    <property type="entry name" value="Peptidase_S11"/>
</dbReference>
<feature type="region of interest" description="Disordered" evidence="10">
    <location>
        <begin position="33"/>
        <end position="60"/>
    </location>
</feature>
<feature type="signal peptide" evidence="12">
    <location>
        <begin position="1"/>
        <end position="32"/>
    </location>
</feature>
<dbReference type="EMBL" id="JNAD02000011">
    <property type="protein sequence ID" value="RKM93319.1"/>
    <property type="molecule type" value="Genomic_DNA"/>
</dbReference>
<proteinExistence type="inferred from homology"/>
<evidence type="ECO:0000256" key="10">
    <source>
        <dbReference type="SAM" id="MobiDB-lite"/>
    </source>
</evidence>
<dbReference type="GO" id="GO:0009252">
    <property type="term" value="P:peptidoglycan biosynthetic process"/>
    <property type="evidence" value="ECO:0007669"/>
    <property type="project" value="UniProtKB-KW"/>
</dbReference>